<evidence type="ECO:0000313" key="2">
    <source>
        <dbReference type="Proteomes" id="UP000240971"/>
    </source>
</evidence>
<reference evidence="1 2" key="1">
    <citation type="submission" date="2018-03" db="EMBL/GenBank/DDBJ databases">
        <title>Genomic Encyclopedia of Archaeal and Bacterial Type Strains, Phase II (KMG-II): from individual species to whole genera.</title>
        <authorList>
            <person name="Goeker M."/>
        </authorList>
    </citation>
    <scope>NUCLEOTIDE SEQUENCE [LARGE SCALE GENOMIC DNA]</scope>
    <source>
        <strain evidence="1 2">DSM 24859</strain>
    </source>
</reference>
<protein>
    <submittedName>
        <fullName evidence="1">Uncharacterized protein</fullName>
    </submittedName>
</protein>
<dbReference type="Proteomes" id="UP000240971">
    <property type="component" value="Unassembled WGS sequence"/>
</dbReference>
<comment type="caution">
    <text evidence="1">The sequence shown here is derived from an EMBL/GenBank/DDBJ whole genome shotgun (WGS) entry which is preliminary data.</text>
</comment>
<keyword evidence="2" id="KW-1185">Reference proteome</keyword>
<gene>
    <name evidence="1" type="ORF">CLV51_102886</name>
</gene>
<proteinExistence type="predicted"/>
<organism evidence="1 2">
    <name type="scientific">Chitinophaga niastensis</name>
    <dbReference type="NCBI Taxonomy" id="536980"/>
    <lineage>
        <taxon>Bacteria</taxon>
        <taxon>Pseudomonadati</taxon>
        <taxon>Bacteroidota</taxon>
        <taxon>Chitinophagia</taxon>
        <taxon>Chitinophagales</taxon>
        <taxon>Chitinophagaceae</taxon>
        <taxon>Chitinophaga</taxon>
    </lineage>
</organism>
<dbReference type="AlphaFoldDB" id="A0A2P8HP81"/>
<dbReference type="EMBL" id="PYAW01000002">
    <property type="protein sequence ID" value="PSL48026.1"/>
    <property type="molecule type" value="Genomic_DNA"/>
</dbReference>
<evidence type="ECO:0000313" key="1">
    <source>
        <dbReference type="EMBL" id="PSL48026.1"/>
    </source>
</evidence>
<sequence>MLKKEAIVELNQQETSKLVGGMPLTRWSACCVETDETTCPAGCVRTH</sequence>
<name>A0A2P8HP81_CHINA</name>
<accession>A0A2P8HP81</accession>